<evidence type="ECO:0000313" key="2">
    <source>
        <dbReference type="EMBL" id="KKM17029.1"/>
    </source>
</evidence>
<protein>
    <submittedName>
        <fullName evidence="2">Uncharacterized protein</fullName>
    </submittedName>
</protein>
<name>A0A0F9IBF4_9ZZZZ</name>
<dbReference type="AlphaFoldDB" id="A0A0F9IBF4"/>
<reference evidence="2" key="1">
    <citation type="journal article" date="2015" name="Nature">
        <title>Complex archaea that bridge the gap between prokaryotes and eukaryotes.</title>
        <authorList>
            <person name="Spang A."/>
            <person name="Saw J.H."/>
            <person name="Jorgensen S.L."/>
            <person name="Zaremba-Niedzwiedzka K."/>
            <person name="Martijn J."/>
            <person name="Lind A.E."/>
            <person name="van Eijk R."/>
            <person name="Schleper C."/>
            <person name="Guy L."/>
            <person name="Ettema T.J."/>
        </authorList>
    </citation>
    <scope>NUCLEOTIDE SEQUENCE</scope>
</reference>
<keyword evidence="1" id="KW-1133">Transmembrane helix</keyword>
<sequence length="235" mass="26034">MALDNKALKLVPAPAGPALGSHCWAATAAQRLPFSLSLASKGHMRFLCIYPISFFLVVFPAVLFAAESLDERLFSELRLINQSMSELALENEAFISELDRERCTKAATQRHAPMNSSCDEQSRKHLAALDESNRKSEVYVKQMVEGWAKVYGMLRVAHMQCDLNSINFEAVPASLRAQSRLVELDPDGVLLAYIEASEGALDEDLNELDCGAIKSFTTTVQQIVVAARRAQEKMR</sequence>
<gene>
    <name evidence="2" type="ORF">LCGC14_1679910</name>
</gene>
<proteinExistence type="predicted"/>
<keyword evidence="1" id="KW-0472">Membrane</keyword>
<keyword evidence="1" id="KW-0812">Transmembrane</keyword>
<evidence type="ECO:0000256" key="1">
    <source>
        <dbReference type="SAM" id="Phobius"/>
    </source>
</evidence>
<feature type="transmembrane region" description="Helical" evidence="1">
    <location>
        <begin position="49"/>
        <end position="69"/>
    </location>
</feature>
<dbReference type="EMBL" id="LAZR01014540">
    <property type="protein sequence ID" value="KKM17029.1"/>
    <property type="molecule type" value="Genomic_DNA"/>
</dbReference>
<comment type="caution">
    <text evidence="2">The sequence shown here is derived from an EMBL/GenBank/DDBJ whole genome shotgun (WGS) entry which is preliminary data.</text>
</comment>
<accession>A0A0F9IBF4</accession>
<organism evidence="2">
    <name type="scientific">marine sediment metagenome</name>
    <dbReference type="NCBI Taxonomy" id="412755"/>
    <lineage>
        <taxon>unclassified sequences</taxon>
        <taxon>metagenomes</taxon>
        <taxon>ecological metagenomes</taxon>
    </lineage>
</organism>